<dbReference type="SUPFAM" id="SSF46785">
    <property type="entry name" value="Winged helix' DNA-binding domain"/>
    <property type="match status" value="1"/>
</dbReference>
<name>A0ABX5QFK6_9MICO</name>
<organism evidence="5 6">
    <name type="scientific">Leucobacter muris</name>
    <dbReference type="NCBI Taxonomy" id="1935379"/>
    <lineage>
        <taxon>Bacteria</taxon>
        <taxon>Bacillati</taxon>
        <taxon>Actinomycetota</taxon>
        <taxon>Actinomycetes</taxon>
        <taxon>Micrococcales</taxon>
        <taxon>Microbacteriaceae</taxon>
        <taxon>Leucobacter</taxon>
    </lineage>
</organism>
<dbReference type="Gene3D" id="1.20.120.530">
    <property type="entry name" value="GntR ligand-binding domain-like"/>
    <property type="match status" value="1"/>
</dbReference>
<dbReference type="Pfam" id="PF07729">
    <property type="entry name" value="FCD"/>
    <property type="match status" value="1"/>
</dbReference>
<dbReference type="PROSITE" id="PS50949">
    <property type="entry name" value="HTH_GNTR"/>
    <property type="match status" value="1"/>
</dbReference>
<keyword evidence="2" id="KW-0238">DNA-binding</keyword>
<evidence type="ECO:0000259" key="4">
    <source>
        <dbReference type="PROSITE" id="PS50949"/>
    </source>
</evidence>
<dbReference type="SUPFAM" id="SSF48008">
    <property type="entry name" value="GntR ligand-binding domain-like"/>
    <property type="match status" value="1"/>
</dbReference>
<evidence type="ECO:0000256" key="2">
    <source>
        <dbReference type="ARBA" id="ARBA00023125"/>
    </source>
</evidence>
<keyword evidence="6" id="KW-1185">Reference proteome</keyword>
<protein>
    <submittedName>
        <fullName evidence="5">GntR family transcriptional regulator</fullName>
    </submittedName>
</protein>
<evidence type="ECO:0000256" key="1">
    <source>
        <dbReference type="ARBA" id="ARBA00023015"/>
    </source>
</evidence>
<evidence type="ECO:0000313" key="5">
    <source>
        <dbReference type="EMBL" id="QAB17842.1"/>
    </source>
</evidence>
<sequence>MTETTSSTPAAAELAAGRIREMIFAGSIAQGSRLREIALTEMLGVSRRTVREALLLLAEQRLVVHERHRGAMVRTFSARDVRDLYTVRRTFELEGARNAPFASEEARIRLTAAFERLREALHAGESRRTVAADLQFHGAVVGLTGSDRLMGFYEQMSAEMEMVLVMIRDDEEERGATAEQLVSEHQVIHDSLMARNVVEAQRAVLAHIDIYEQLVLEILSEATLAA</sequence>
<dbReference type="EMBL" id="CP035037">
    <property type="protein sequence ID" value="QAB17842.1"/>
    <property type="molecule type" value="Genomic_DNA"/>
</dbReference>
<dbReference type="SMART" id="SM00345">
    <property type="entry name" value="HTH_GNTR"/>
    <property type="match status" value="1"/>
</dbReference>
<accession>A0ABX5QFK6</accession>
<dbReference type="InterPro" id="IPR000524">
    <property type="entry name" value="Tscrpt_reg_HTH_GntR"/>
</dbReference>
<dbReference type="PANTHER" id="PTHR43537:SF5">
    <property type="entry name" value="UXU OPERON TRANSCRIPTIONAL REGULATOR"/>
    <property type="match status" value="1"/>
</dbReference>
<dbReference type="SMART" id="SM00895">
    <property type="entry name" value="FCD"/>
    <property type="match status" value="1"/>
</dbReference>
<keyword evidence="3" id="KW-0804">Transcription</keyword>
<dbReference type="RefSeq" id="WP_128386864.1">
    <property type="nucleotide sequence ID" value="NZ_CP035037.1"/>
</dbReference>
<dbReference type="Proteomes" id="UP000285768">
    <property type="component" value="Chromosome"/>
</dbReference>
<gene>
    <name evidence="5" type="ORF">Leucomu_07850</name>
</gene>
<feature type="domain" description="HTH gntR-type" evidence="4">
    <location>
        <begin position="9"/>
        <end position="76"/>
    </location>
</feature>
<evidence type="ECO:0000256" key="3">
    <source>
        <dbReference type="ARBA" id="ARBA00023163"/>
    </source>
</evidence>
<dbReference type="Gene3D" id="1.10.10.10">
    <property type="entry name" value="Winged helix-like DNA-binding domain superfamily/Winged helix DNA-binding domain"/>
    <property type="match status" value="1"/>
</dbReference>
<dbReference type="PANTHER" id="PTHR43537">
    <property type="entry name" value="TRANSCRIPTIONAL REGULATOR, GNTR FAMILY"/>
    <property type="match status" value="1"/>
</dbReference>
<proteinExistence type="predicted"/>
<keyword evidence="1" id="KW-0805">Transcription regulation</keyword>
<dbReference type="InterPro" id="IPR036390">
    <property type="entry name" value="WH_DNA-bd_sf"/>
</dbReference>
<dbReference type="InterPro" id="IPR036388">
    <property type="entry name" value="WH-like_DNA-bd_sf"/>
</dbReference>
<reference evidence="5 6" key="1">
    <citation type="submission" date="2019-01" db="EMBL/GenBank/DDBJ databases">
        <title>Leucobacter muris sp. nov. isolated from the nose of a laboratory mouse.</title>
        <authorList>
            <person name="Benga L."/>
            <person name="Sproeer C."/>
            <person name="Schumann P."/>
            <person name="Verbarg S."/>
            <person name="Bunk B."/>
            <person name="Engelhardt E."/>
            <person name="Benten P.M."/>
            <person name="Sager M."/>
        </authorList>
    </citation>
    <scope>NUCLEOTIDE SEQUENCE [LARGE SCALE GENOMIC DNA]</scope>
    <source>
        <strain evidence="5 6">DSM 101948</strain>
    </source>
</reference>
<dbReference type="InterPro" id="IPR008920">
    <property type="entry name" value="TF_FadR/GntR_C"/>
</dbReference>
<evidence type="ECO:0000313" key="6">
    <source>
        <dbReference type="Proteomes" id="UP000285768"/>
    </source>
</evidence>
<dbReference type="Pfam" id="PF00392">
    <property type="entry name" value="GntR"/>
    <property type="match status" value="1"/>
</dbReference>
<dbReference type="InterPro" id="IPR011711">
    <property type="entry name" value="GntR_C"/>
</dbReference>